<dbReference type="Proteomes" id="UP000307749">
    <property type="component" value="Unassembled WGS sequence"/>
</dbReference>
<dbReference type="CDD" id="cd01638">
    <property type="entry name" value="CysQ"/>
    <property type="match status" value="1"/>
</dbReference>
<feature type="binding site" evidence="9 10">
    <location>
        <position position="90"/>
    </location>
    <ligand>
        <name>Mg(2+)</name>
        <dbReference type="ChEBI" id="CHEBI:18420"/>
        <label>2</label>
    </ligand>
</feature>
<proteinExistence type="inferred from homology"/>
<feature type="binding site" evidence="10">
    <location>
        <position position="213"/>
    </location>
    <ligand>
        <name>Mg(2+)</name>
        <dbReference type="ChEBI" id="CHEBI:18420"/>
        <label>1</label>
        <note>catalytic</note>
    </ligand>
</feature>
<comment type="catalytic activity">
    <reaction evidence="1 9">
        <text>adenosine 3',5'-bisphosphate + H2O = AMP + phosphate</text>
        <dbReference type="Rhea" id="RHEA:10040"/>
        <dbReference type="ChEBI" id="CHEBI:15377"/>
        <dbReference type="ChEBI" id="CHEBI:43474"/>
        <dbReference type="ChEBI" id="CHEBI:58343"/>
        <dbReference type="ChEBI" id="CHEBI:456215"/>
        <dbReference type="EC" id="3.1.3.7"/>
    </reaction>
</comment>
<keyword evidence="8 9" id="KW-0472">Membrane</keyword>
<feature type="binding site" evidence="9">
    <location>
        <position position="67"/>
    </location>
    <ligand>
        <name>Mg(2+)</name>
        <dbReference type="ChEBI" id="CHEBI:18420"/>
        <label>1</label>
    </ligand>
</feature>
<dbReference type="GO" id="GO:0000287">
    <property type="term" value="F:magnesium ion binding"/>
    <property type="evidence" value="ECO:0007669"/>
    <property type="project" value="UniProtKB-UniRule"/>
</dbReference>
<feature type="binding site" evidence="9">
    <location>
        <position position="213"/>
    </location>
    <ligand>
        <name>substrate</name>
    </ligand>
</feature>
<dbReference type="AlphaFoldDB" id="A0A4S3KSY7"/>
<dbReference type="GO" id="GO:0046854">
    <property type="term" value="P:phosphatidylinositol phosphate biosynthetic process"/>
    <property type="evidence" value="ECO:0007669"/>
    <property type="project" value="InterPro"/>
</dbReference>
<dbReference type="Gene3D" id="3.30.540.10">
    <property type="entry name" value="Fructose-1,6-Bisphosphatase, subunit A, domain 1"/>
    <property type="match status" value="1"/>
</dbReference>
<comment type="caution">
    <text evidence="11">The sequence shown here is derived from an EMBL/GenBank/DDBJ whole genome shotgun (WGS) entry which is preliminary data.</text>
</comment>
<feature type="binding site" evidence="9">
    <location>
        <position position="67"/>
    </location>
    <ligand>
        <name>substrate</name>
    </ligand>
</feature>
<reference evidence="11 12" key="1">
    <citation type="submission" date="2017-02" db="EMBL/GenBank/DDBJ databases">
        <title>Whole genome sequencing of Metallibacterium scheffleri DSM 24874 (T).</title>
        <authorList>
            <person name="Kumar S."/>
            <person name="Patil P."/>
            <person name="Patil P.B."/>
        </authorList>
    </citation>
    <scope>NUCLEOTIDE SEQUENCE [LARGE SCALE GENOMIC DNA]</scope>
    <source>
        <strain evidence="11 12">DSM 24874</strain>
    </source>
</reference>
<comment type="similarity">
    <text evidence="2 9">Belongs to the inositol monophosphatase superfamily. CysQ family.</text>
</comment>
<evidence type="ECO:0000256" key="7">
    <source>
        <dbReference type="ARBA" id="ARBA00022842"/>
    </source>
</evidence>
<evidence type="ECO:0000256" key="2">
    <source>
        <dbReference type="ARBA" id="ARBA00005289"/>
    </source>
</evidence>
<feature type="binding site" evidence="9">
    <location>
        <position position="213"/>
    </location>
    <ligand>
        <name>Mg(2+)</name>
        <dbReference type="ChEBI" id="CHEBI:18420"/>
        <label>2</label>
    </ligand>
</feature>
<dbReference type="EMBL" id="MWQO01000009">
    <property type="protein sequence ID" value="THD11608.1"/>
    <property type="molecule type" value="Genomic_DNA"/>
</dbReference>
<evidence type="ECO:0000256" key="10">
    <source>
        <dbReference type="PIRSR" id="PIRSR600760-2"/>
    </source>
</evidence>
<dbReference type="Gene3D" id="3.40.190.80">
    <property type="match status" value="1"/>
</dbReference>
<dbReference type="SUPFAM" id="SSF56655">
    <property type="entry name" value="Carbohydrate phosphatase"/>
    <property type="match status" value="1"/>
</dbReference>
<dbReference type="Pfam" id="PF00459">
    <property type="entry name" value="Inositol_P"/>
    <property type="match status" value="1"/>
</dbReference>
<sequence>MTDLDLARAVGACARDAGKAILEIYAGSFSVQHKADTSPLTAADLAAQRILLHGLARLAPGVPVLSEEAAAAPWSQRQAWSRYWLVDPLDGTREFVKRNGEFTVNVALIEDHRSVLGVVHAPVSGELAWAVAGEGAWLQDTPTQMPRPLRVRTAPVRPLLACSRSHGSAEEQQMLARLGPHQRLELGSSLKFLRLADGSADVYLRIGPTSEWDTAAAQCILEQAGGAVLDLRGNALGYNRKDSLLNPSFIAVADPARDWLGQLGLTPERTDHDR</sequence>
<dbReference type="InterPro" id="IPR020550">
    <property type="entry name" value="Inositol_monophosphatase_CS"/>
</dbReference>
<keyword evidence="4 9" id="KW-0997">Cell inner membrane</keyword>
<dbReference type="InterPro" id="IPR006240">
    <property type="entry name" value="CysQ"/>
</dbReference>
<keyword evidence="12" id="KW-1185">Reference proteome</keyword>
<evidence type="ECO:0000313" key="12">
    <source>
        <dbReference type="Proteomes" id="UP000307749"/>
    </source>
</evidence>
<comment type="function">
    <text evidence="9">Converts adenosine-3',5'-bisphosphate (PAP) to AMP.</text>
</comment>
<dbReference type="PANTHER" id="PTHR43028:SF5">
    <property type="entry name" value="3'(2'),5'-BISPHOSPHATE NUCLEOTIDASE 1"/>
    <property type="match status" value="1"/>
</dbReference>
<dbReference type="NCBIfam" id="TIGR01331">
    <property type="entry name" value="bisphos_cysQ"/>
    <property type="match status" value="1"/>
</dbReference>
<dbReference type="RefSeq" id="WP_081128844.1">
    <property type="nucleotide sequence ID" value="NZ_DAHXOC010000006.1"/>
</dbReference>
<dbReference type="PRINTS" id="PR00377">
    <property type="entry name" value="IMPHPHTASES"/>
</dbReference>
<keyword evidence="3 9" id="KW-1003">Cell membrane</keyword>
<gene>
    <name evidence="9" type="primary">cysQ</name>
    <name evidence="11" type="ORF">B1806_02830</name>
</gene>
<evidence type="ECO:0000256" key="9">
    <source>
        <dbReference type="HAMAP-Rule" id="MF_02095"/>
    </source>
</evidence>
<comment type="cofactor">
    <cofactor evidence="9 10">
        <name>Mg(2+)</name>
        <dbReference type="ChEBI" id="CHEBI:18420"/>
    </cofactor>
</comment>
<dbReference type="GO" id="GO:0005886">
    <property type="term" value="C:plasma membrane"/>
    <property type="evidence" value="ECO:0007669"/>
    <property type="project" value="UniProtKB-SubCell"/>
</dbReference>
<evidence type="ECO:0000256" key="5">
    <source>
        <dbReference type="ARBA" id="ARBA00022723"/>
    </source>
</evidence>
<dbReference type="HAMAP" id="MF_02095">
    <property type="entry name" value="CysQ"/>
    <property type="match status" value="1"/>
</dbReference>
<dbReference type="OrthoDB" id="9785695at2"/>
<dbReference type="PANTHER" id="PTHR43028">
    <property type="entry name" value="3'(2'),5'-BISPHOSPHATE NUCLEOTIDASE 1"/>
    <property type="match status" value="1"/>
</dbReference>
<evidence type="ECO:0000256" key="6">
    <source>
        <dbReference type="ARBA" id="ARBA00022801"/>
    </source>
</evidence>
<dbReference type="InterPro" id="IPR020583">
    <property type="entry name" value="Inositol_monoP_metal-BS"/>
</dbReference>
<evidence type="ECO:0000256" key="3">
    <source>
        <dbReference type="ARBA" id="ARBA00022475"/>
    </source>
</evidence>
<feature type="binding site" evidence="9">
    <location>
        <position position="89"/>
    </location>
    <ligand>
        <name>Mg(2+)</name>
        <dbReference type="ChEBI" id="CHEBI:18420"/>
        <label>1</label>
    </ligand>
</feature>
<feature type="binding site" evidence="9">
    <location>
        <position position="87"/>
    </location>
    <ligand>
        <name>Mg(2+)</name>
        <dbReference type="ChEBI" id="CHEBI:18420"/>
        <label>1</label>
    </ligand>
</feature>
<dbReference type="STRING" id="993689.GCA_002077135_02883"/>
<dbReference type="GO" id="GO:0050427">
    <property type="term" value="P:3'-phosphoadenosine 5'-phosphosulfate metabolic process"/>
    <property type="evidence" value="ECO:0007669"/>
    <property type="project" value="TreeGrafter"/>
</dbReference>
<evidence type="ECO:0000256" key="4">
    <source>
        <dbReference type="ARBA" id="ARBA00022519"/>
    </source>
</evidence>
<dbReference type="PROSITE" id="PS00629">
    <property type="entry name" value="IMP_1"/>
    <property type="match status" value="1"/>
</dbReference>
<name>A0A4S3KSY7_9GAMM</name>
<organism evidence="11 12">
    <name type="scientific">Metallibacterium scheffleri</name>
    <dbReference type="NCBI Taxonomy" id="993689"/>
    <lineage>
        <taxon>Bacteria</taxon>
        <taxon>Pseudomonadati</taxon>
        <taxon>Pseudomonadota</taxon>
        <taxon>Gammaproteobacteria</taxon>
        <taxon>Lysobacterales</taxon>
        <taxon>Rhodanobacteraceae</taxon>
        <taxon>Metallibacterium</taxon>
    </lineage>
</organism>
<evidence type="ECO:0000256" key="1">
    <source>
        <dbReference type="ARBA" id="ARBA00001625"/>
    </source>
</evidence>
<evidence type="ECO:0000313" key="11">
    <source>
        <dbReference type="EMBL" id="THD11608.1"/>
    </source>
</evidence>
<keyword evidence="6 9" id="KW-0378">Hydrolase</keyword>
<dbReference type="GO" id="GO:0008441">
    <property type="term" value="F:3'(2'),5'-bisphosphate nucleotidase activity"/>
    <property type="evidence" value="ECO:0007669"/>
    <property type="project" value="UniProtKB-UniRule"/>
</dbReference>
<dbReference type="InterPro" id="IPR050725">
    <property type="entry name" value="CysQ/Inositol_MonoPase"/>
</dbReference>
<feature type="binding site" evidence="10">
    <location>
        <position position="89"/>
    </location>
    <ligand>
        <name>Mg(2+)</name>
        <dbReference type="ChEBI" id="CHEBI:18420"/>
        <label>1</label>
        <note>catalytic</note>
    </ligand>
</feature>
<comment type="subcellular location">
    <subcellularLocation>
        <location evidence="9">Cell inner membrane</location>
        <topology evidence="9">Peripheral membrane protein</topology>
        <orientation evidence="9">Cytoplasmic side</orientation>
    </subcellularLocation>
</comment>
<dbReference type="InterPro" id="IPR000760">
    <property type="entry name" value="Inositol_monophosphatase-like"/>
</dbReference>
<accession>A0A4S3KSY7</accession>
<feature type="binding site" evidence="10">
    <location>
        <position position="67"/>
    </location>
    <ligand>
        <name>Mg(2+)</name>
        <dbReference type="ChEBI" id="CHEBI:18420"/>
        <label>1</label>
        <note>catalytic</note>
    </ligand>
</feature>
<evidence type="ECO:0000256" key="8">
    <source>
        <dbReference type="ARBA" id="ARBA00023136"/>
    </source>
</evidence>
<dbReference type="PROSITE" id="PS00630">
    <property type="entry name" value="IMP_2"/>
    <property type="match status" value="1"/>
</dbReference>
<feature type="binding site" evidence="10">
    <location>
        <position position="87"/>
    </location>
    <ligand>
        <name>Mg(2+)</name>
        <dbReference type="ChEBI" id="CHEBI:18420"/>
        <label>1</label>
        <note>catalytic</note>
    </ligand>
</feature>
<dbReference type="EC" id="3.1.3.7" evidence="9"/>
<dbReference type="GO" id="GO:0000103">
    <property type="term" value="P:sulfate assimilation"/>
    <property type="evidence" value="ECO:0007669"/>
    <property type="project" value="TreeGrafter"/>
</dbReference>
<protein>
    <recommendedName>
        <fullName evidence="9">3'(2'),5'-bisphosphate nucleotidase CysQ</fullName>
        <ecNumber evidence="9">3.1.3.7</ecNumber>
    </recommendedName>
    <alternativeName>
        <fullName evidence="9">3'(2'),5-bisphosphonucleoside 3'(2')-phosphohydrolase</fullName>
    </alternativeName>
    <alternativeName>
        <fullName evidence="9">3'-phosphoadenosine 5'-phosphate phosphatase</fullName>
        <shortName evidence="9">PAP phosphatase</shortName>
    </alternativeName>
</protein>
<keyword evidence="7 9" id="KW-0460">Magnesium</keyword>
<feature type="binding site" evidence="9">
    <location>
        <position position="87"/>
    </location>
    <ligand>
        <name>Mg(2+)</name>
        <dbReference type="ChEBI" id="CHEBI:18420"/>
        <label>2</label>
    </ligand>
</feature>
<feature type="binding site" evidence="9">
    <location>
        <begin position="89"/>
        <end position="92"/>
    </location>
    <ligand>
        <name>substrate</name>
    </ligand>
</feature>
<keyword evidence="5 9" id="KW-0479">Metal-binding</keyword>